<dbReference type="Gene3D" id="2.40.30.10">
    <property type="entry name" value="Translation factors"/>
    <property type="match status" value="1"/>
</dbReference>
<dbReference type="InterPro" id="IPR017938">
    <property type="entry name" value="Riboflavin_synthase-like_b-brl"/>
</dbReference>
<feature type="binding site" evidence="15 17">
    <location>
        <position position="224"/>
    </location>
    <ligand>
        <name>[2Fe-2S] cluster</name>
        <dbReference type="ChEBI" id="CHEBI:190135"/>
    </ligand>
</feature>
<feature type="binding site" evidence="15 16">
    <location>
        <begin position="76"/>
        <end position="77"/>
    </location>
    <ligand>
        <name>FAD</name>
        <dbReference type="ChEBI" id="CHEBI:57692"/>
    </ligand>
</feature>
<dbReference type="GO" id="GO:0044205">
    <property type="term" value="P:'de novo' UMP biosynthetic process"/>
    <property type="evidence" value="ECO:0007669"/>
    <property type="project" value="UniProtKB-UniRule"/>
</dbReference>
<dbReference type="InterPro" id="IPR017927">
    <property type="entry name" value="FAD-bd_FR_type"/>
</dbReference>
<evidence type="ECO:0000256" key="15">
    <source>
        <dbReference type="HAMAP-Rule" id="MF_01211"/>
    </source>
</evidence>
<dbReference type="GO" id="GO:0016491">
    <property type="term" value="F:oxidoreductase activity"/>
    <property type="evidence" value="ECO:0007669"/>
    <property type="project" value="InterPro"/>
</dbReference>
<dbReference type="PIRSF" id="PIRSF006816">
    <property type="entry name" value="Cyc3_hyd_g"/>
    <property type="match status" value="1"/>
</dbReference>
<comment type="cofactor">
    <cofactor evidence="15">
        <name>[2Fe-2S] cluster</name>
        <dbReference type="ChEBI" id="CHEBI:190135"/>
    </cofactor>
    <text evidence="15">Binds 1 [2Fe-2S] cluster per subunit.</text>
</comment>
<feature type="binding site" evidence="15 16">
    <location>
        <begin position="52"/>
        <end position="55"/>
    </location>
    <ligand>
        <name>FAD</name>
        <dbReference type="ChEBI" id="CHEBI:57692"/>
    </ligand>
</feature>
<evidence type="ECO:0000256" key="12">
    <source>
        <dbReference type="ARBA" id="ARBA00023014"/>
    </source>
</evidence>
<keyword evidence="12 15" id="KW-0411">Iron-sulfur</keyword>
<dbReference type="SUPFAM" id="SSF63380">
    <property type="entry name" value="Riboflavin synthase domain-like"/>
    <property type="match status" value="1"/>
</dbReference>
<evidence type="ECO:0000256" key="6">
    <source>
        <dbReference type="ARBA" id="ARBA00022714"/>
    </source>
</evidence>
<dbReference type="InterPro" id="IPR019480">
    <property type="entry name" value="Dihydroorotate_DH_Fe-S-bd"/>
</dbReference>
<name>A0A6G1X3D1_9BACI</name>
<evidence type="ECO:0000313" key="19">
    <source>
        <dbReference type="EMBL" id="MRG85464.1"/>
    </source>
</evidence>
<dbReference type="Proteomes" id="UP000480185">
    <property type="component" value="Unassembled WGS sequence"/>
</dbReference>
<dbReference type="Pfam" id="PF00175">
    <property type="entry name" value="NAD_binding_1"/>
    <property type="match status" value="1"/>
</dbReference>
<evidence type="ECO:0000256" key="9">
    <source>
        <dbReference type="ARBA" id="ARBA00022975"/>
    </source>
</evidence>
<dbReference type="RefSeq" id="WP_153727409.1">
    <property type="nucleotide sequence ID" value="NZ_WJNH01000002.1"/>
</dbReference>
<dbReference type="PANTHER" id="PTHR43513:SF3">
    <property type="entry name" value="DIHYDROOROTATE DEHYDROGENASE B (NAD(+)), ELECTRON TRANSFER SUBUNIT-RELATED"/>
    <property type="match status" value="1"/>
</dbReference>
<evidence type="ECO:0000256" key="16">
    <source>
        <dbReference type="PIRSR" id="PIRSR006816-1"/>
    </source>
</evidence>
<dbReference type="InterPro" id="IPR023455">
    <property type="entry name" value="Dihydroorotate_DHASE_ETsu"/>
</dbReference>
<evidence type="ECO:0000256" key="7">
    <source>
        <dbReference type="ARBA" id="ARBA00022723"/>
    </source>
</evidence>
<keyword evidence="11 15" id="KW-0408">Iron</keyword>
<feature type="domain" description="FAD-binding FR-type" evidence="18">
    <location>
        <begin position="1"/>
        <end position="101"/>
    </location>
</feature>
<evidence type="ECO:0000256" key="14">
    <source>
        <dbReference type="ARBA" id="ARBA00082223"/>
    </source>
</evidence>
<dbReference type="InterPro" id="IPR050353">
    <property type="entry name" value="PyrK_electron_transfer"/>
</dbReference>
<dbReference type="PROSITE" id="PS51384">
    <property type="entry name" value="FAD_FR"/>
    <property type="match status" value="1"/>
</dbReference>
<comment type="cofactor">
    <cofactor evidence="15 16">
        <name>FAD</name>
        <dbReference type="ChEBI" id="CHEBI:57692"/>
    </cofactor>
    <text evidence="15 16">Binds 1 FAD per subunit.</text>
</comment>
<dbReference type="GO" id="GO:0009055">
    <property type="term" value="F:electron transfer activity"/>
    <property type="evidence" value="ECO:0007669"/>
    <property type="project" value="UniProtKB-UniRule"/>
</dbReference>
<keyword evidence="10 15" id="KW-0249">Electron transport</keyword>
<comment type="cofactor">
    <cofactor evidence="17">
        <name>[2Fe-2S] cluster</name>
        <dbReference type="ChEBI" id="CHEBI:190135"/>
    </cofactor>
    <text evidence="17">Binds 1 [2Fe-2S] cluster per subunit.</text>
</comment>
<dbReference type="NCBIfam" id="NF000799">
    <property type="entry name" value="PRK00054.1-4"/>
    <property type="match status" value="1"/>
</dbReference>
<comment type="pathway">
    <text evidence="1 15">Pyrimidine metabolism; UMP biosynthesis via de novo pathway; orotate from (S)-dihydroorotate (NAD(+) route): step 1/1.</text>
</comment>
<keyword evidence="8 15" id="KW-0274">FAD</keyword>
<evidence type="ECO:0000256" key="11">
    <source>
        <dbReference type="ARBA" id="ARBA00023004"/>
    </source>
</evidence>
<reference evidence="19 20" key="1">
    <citation type="submission" date="2019-11" db="EMBL/GenBank/DDBJ databases">
        <authorList>
            <person name="Li J."/>
        </authorList>
    </citation>
    <scope>NUCLEOTIDE SEQUENCE [LARGE SCALE GENOMIC DNA]</scope>
    <source>
        <strain evidence="19 20">J4</strain>
    </source>
</reference>
<comment type="caution">
    <text evidence="15">Lacks conserved residue(s) required for the propagation of feature annotation.</text>
</comment>
<keyword evidence="7 15" id="KW-0479">Metal-binding</keyword>
<keyword evidence="5 15" id="KW-0285">Flavoprotein</keyword>
<organism evidence="19 20">
    <name type="scientific">Salinibacillus xinjiangensis</name>
    <dbReference type="NCBI Taxonomy" id="1229268"/>
    <lineage>
        <taxon>Bacteria</taxon>
        <taxon>Bacillati</taxon>
        <taxon>Bacillota</taxon>
        <taxon>Bacilli</taxon>
        <taxon>Bacillales</taxon>
        <taxon>Bacillaceae</taxon>
        <taxon>Salinibacillus</taxon>
    </lineage>
</organism>
<comment type="subunit">
    <text evidence="3 15">Heterotetramer of 2 PyrK and 2 PyrD type B subunits.</text>
</comment>
<evidence type="ECO:0000256" key="17">
    <source>
        <dbReference type="PIRSR" id="PIRSR006816-2"/>
    </source>
</evidence>
<comment type="similarity">
    <text evidence="2 15">Belongs to the PyrK family.</text>
</comment>
<dbReference type="InterPro" id="IPR037117">
    <property type="entry name" value="Dihydroorotate_DH_ele_sf"/>
</dbReference>
<proteinExistence type="inferred from homology"/>
<evidence type="ECO:0000256" key="8">
    <source>
        <dbReference type="ARBA" id="ARBA00022827"/>
    </source>
</evidence>
<dbReference type="UniPathway" id="UPA00070">
    <property type="reaction ID" value="UER00945"/>
</dbReference>
<evidence type="ECO:0000256" key="5">
    <source>
        <dbReference type="ARBA" id="ARBA00022630"/>
    </source>
</evidence>
<accession>A0A6G1X3D1</accession>
<evidence type="ECO:0000256" key="4">
    <source>
        <dbReference type="ARBA" id="ARBA00022448"/>
    </source>
</evidence>
<evidence type="ECO:0000256" key="2">
    <source>
        <dbReference type="ARBA" id="ARBA00006422"/>
    </source>
</evidence>
<dbReference type="PANTHER" id="PTHR43513">
    <property type="entry name" value="DIHYDROOROTATE DEHYDROGENASE B (NAD(+)), ELECTRON TRANSFER SUBUNIT"/>
    <property type="match status" value="1"/>
</dbReference>
<dbReference type="AlphaFoldDB" id="A0A6G1X3D1"/>
<feature type="binding site" evidence="15 17">
    <location>
        <position position="219"/>
    </location>
    <ligand>
        <name>[2Fe-2S] cluster</name>
        <dbReference type="ChEBI" id="CHEBI:190135"/>
    </ligand>
</feature>
<dbReference type="OrthoDB" id="9778346at2"/>
<comment type="caution">
    <text evidence="19">The sequence shown here is derived from an EMBL/GenBank/DDBJ whole genome shotgun (WGS) entry which is preliminary data.</text>
</comment>
<dbReference type="GO" id="GO:0051537">
    <property type="term" value="F:2 iron, 2 sulfur cluster binding"/>
    <property type="evidence" value="ECO:0007669"/>
    <property type="project" value="UniProtKB-KW"/>
</dbReference>
<dbReference type="HAMAP" id="MF_01211">
    <property type="entry name" value="DHODB_Fe_S_bind"/>
    <property type="match status" value="1"/>
</dbReference>
<dbReference type="FunFam" id="2.10.240.10:FF:000001">
    <property type="entry name" value="Dihydroorotate dehydrogenase B (NAD(+)), electron transfer subunit"/>
    <property type="match status" value="1"/>
</dbReference>
<dbReference type="GO" id="GO:0046872">
    <property type="term" value="F:metal ion binding"/>
    <property type="evidence" value="ECO:0007669"/>
    <property type="project" value="UniProtKB-KW"/>
</dbReference>
<dbReference type="Pfam" id="PF10418">
    <property type="entry name" value="DHODB_Fe-S_bind"/>
    <property type="match status" value="1"/>
</dbReference>
<dbReference type="GO" id="GO:0050660">
    <property type="term" value="F:flavin adenine dinucleotide binding"/>
    <property type="evidence" value="ECO:0007669"/>
    <property type="project" value="InterPro"/>
</dbReference>
<dbReference type="InterPro" id="IPR001433">
    <property type="entry name" value="OxRdtase_FAD/NAD-bd"/>
</dbReference>
<dbReference type="Gene3D" id="2.10.240.10">
    <property type="entry name" value="Dihydroorotate dehydrogenase, electron transfer subunit"/>
    <property type="match status" value="1"/>
</dbReference>
<dbReference type="Gene3D" id="3.40.50.80">
    <property type="entry name" value="Nucleotide-binding domain of ferredoxin-NADP reductase (FNR) module"/>
    <property type="match status" value="1"/>
</dbReference>
<dbReference type="CDD" id="cd06218">
    <property type="entry name" value="DHOD_e_trans"/>
    <property type="match status" value="1"/>
</dbReference>
<keyword evidence="6 15" id="KW-0001">2Fe-2S</keyword>
<keyword evidence="9 15" id="KW-0665">Pyrimidine biosynthesis</keyword>
<feature type="binding site" evidence="15 17">
    <location>
        <position position="227"/>
    </location>
    <ligand>
        <name>[2Fe-2S] cluster</name>
        <dbReference type="ChEBI" id="CHEBI:190135"/>
    </ligand>
</feature>
<evidence type="ECO:0000313" key="20">
    <source>
        <dbReference type="Proteomes" id="UP000480185"/>
    </source>
</evidence>
<evidence type="ECO:0000256" key="1">
    <source>
        <dbReference type="ARBA" id="ARBA00004715"/>
    </source>
</evidence>
<protein>
    <recommendedName>
        <fullName evidence="13 15">Dihydroorotate dehydrogenase B (NAD(+)), electron transfer subunit</fullName>
    </recommendedName>
    <alternativeName>
        <fullName evidence="14 15">Dihydroorotate oxidase B, electron transfer subunit</fullName>
    </alternativeName>
</protein>
<feature type="binding site" evidence="15 17">
    <location>
        <position position="244"/>
    </location>
    <ligand>
        <name>[2Fe-2S] cluster</name>
        <dbReference type="ChEBI" id="CHEBI:190135"/>
    </ligand>
</feature>
<dbReference type="EMBL" id="WJNH01000002">
    <property type="protein sequence ID" value="MRG85464.1"/>
    <property type="molecule type" value="Genomic_DNA"/>
</dbReference>
<evidence type="ECO:0000256" key="10">
    <source>
        <dbReference type="ARBA" id="ARBA00022982"/>
    </source>
</evidence>
<sequence length="257" mass="28436">MKMEWMTVIENEPISLDTFKMVLSGDLVHLMTQPGQFLHVRVGDGATNTLRRPISIADLDYQAQQVTIIYKTIGEGTHWLSMRKPDERIHVLGPRGNGFTTEHVCNQDVLLIGGGVGVPPLYYLAKKLTQQNNRVTIILGFQTKAAMFYVKEFQGLGETIVMTEDGSAGQHGRVTDVLPKYQMKTDLYFTCGPTGMLQAVTQQMAKTPGYISLEERMGCGIGACFACVCQTTDQEDGKGYRKICMDGPVFAAEEVIL</sequence>
<evidence type="ECO:0000256" key="13">
    <source>
        <dbReference type="ARBA" id="ARBA00069792"/>
    </source>
</evidence>
<keyword evidence="20" id="KW-1185">Reference proteome</keyword>
<comment type="function">
    <text evidence="15">Responsible for channeling the electrons from the oxidation of dihydroorotate from the FMN redox center in the PyrD type B subunit to the ultimate electron acceptor NAD(+).</text>
</comment>
<dbReference type="InterPro" id="IPR039261">
    <property type="entry name" value="FNR_nucleotide-bd"/>
</dbReference>
<evidence type="ECO:0000256" key="3">
    <source>
        <dbReference type="ARBA" id="ARBA00011669"/>
    </source>
</evidence>
<gene>
    <name evidence="15" type="primary">pyrK</name>
    <name evidence="19" type="ORF">GH754_03865</name>
</gene>
<keyword evidence="4 15" id="KW-0813">Transport</keyword>
<dbReference type="SUPFAM" id="SSF52343">
    <property type="entry name" value="Ferredoxin reductase-like, C-terminal NADP-linked domain"/>
    <property type="match status" value="1"/>
</dbReference>
<dbReference type="InterPro" id="IPR012165">
    <property type="entry name" value="Cyt_c3_hydrogenase_gsu"/>
</dbReference>
<evidence type="ECO:0000259" key="18">
    <source>
        <dbReference type="PROSITE" id="PS51384"/>
    </source>
</evidence>